<sequence length="150" mass="16467">MKAVIQRVSKASVTINAKQVANINKGLLVLLGIIEDDTQEDISWLSNKIANLRIFNDKNGVMNQSLQEVDGKVIVVSQFTLHASTKKGNRPSYIKAAKPDTAIPIYENFVKQLEADLGKSVQTGEFGADMKVELLNDGPVTIIIDTKNKE</sequence>
<dbReference type="GO" id="GO:0000049">
    <property type="term" value="F:tRNA binding"/>
    <property type="evidence" value="ECO:0007669"/>
    <property type="project" value="UniProtKB-UniRule"/>
</dbReference>
<evidence type="ECO:0000313" key="3">
    <source>
        <dbReference type="EMBL" id="HCY82544.1"/>
    </source>
</evidence>
<reference evidence="3 4" key="1">
    <citation type="journal article" date="2018" name="Nat. Biotechnol.">
        <title>A standardized bacterial taxonomy based on genome phylogeny substantially revises the tree of life.</title>
        <authorList>
            <person name="Parks D.H."/>
            <person name="Chuvochina M."/>
            <person name="Waite D.W."/>
            <person name="Rinke C."/>
            <person name="Skarshewski A."/>
            <person name="Chaumeil P.A."/>
            <person name="Hugenholtz P."/>
        </authorList>
    </citation>
    <scope>NUCLEOTIDE SEQUENCE [LARGE SCALE GENOMIC DNA]</scope>
    <source>
        <strain evidence="3">UBA10227</strain>
    </source>
</reference>
<dbReference type="EC" id="3.1.1.-" evidence="2"/>
<dbReference type="GO" id="GO:0043908">
    <property type="term" value="F:Ser(Gly)-tRNA(Ala) hydrolase activity"/>
    <property type="evidence" value="ECO:0007669"/>
    <property type="project" value="UniProtKB-UniRule"/>
</dbReference>
<keyword evidence="2" id="KW-0694">RNA-binding</keyword>
<dbReference type="EC" id="3.1.1.96" evidence="2"/>
<dbReference type="Gene3D" id="3.50.80.10">
    <property type="entry name" value="D-tyrosyl-tRNA(Tyr) deacylase"/>
    <property type="match status" value="1"/>
</dbReference>
<dbReference type="AlphaFoldDB" id="A0A3D6BUI2"/>
<comment type="similarity">
    <text evidence="1 2">Belongs to the DTD family.</text>
</comment>
<dbReference type="InterPro" id="IPR003732">
    <property type="entry name" value="Daa-tRNA_deacyls_DTD"/>
</dbReference>
<protein>
    <recommendedName>
        <fullName evidence="2">D-aminoacyl-tRNA deacylase</fullName>
        <shortName evidence="2">DTD</shortName>
        <ecNumber evidence="2">3.1.1.96</ecNumber>
    </recommendedName>
    <alternativeName>
        <fullName evidence="2">Gly-tRNA(Ala) deacylase</fullName>
        <ecNumber evidence="2">3.1.1.-</ecNumber>
    </alternativeName>
</protein>
<dbReference type="Proteomes" id="UP000263268">
    <property type="component" value="Unassembled WGS sequence"/>
</dbReference>
<accession>A0A3D6BUI2</accession>
<dbReference type="SUPFAM" id="SSF69500">
    <property type="entry name" value="DTD-like"/>
    <property type="match status" value="1"/>
</dbReference>
<dbReference type="CDD" id="cd00563">
    <property type="entry name" value="Dtyr_deacylase"/>
    <property type="match status" value="1"/>
</dbReference>
<dbReference type="EMBL" id="DPRK01000216">
    <property type="protein sequence ID" value="HCY82544.1"/>
    <property type="molecule type" value="Genomic_DNA"/>
</dbReference>
<dbReference type="HAMAP" id="MF_00518">
    <property type="entry name" value="Deacylase_Dtd"/>
    <property type="match status" value="1"/>
</dbReference>
<name>A0A3D6BUI2_9FLAO</name>
<feature type="short sequence motif" description="Gly-cisPro motif, important for rejection of L-amino acids" evidence="2">
    <location>
        <begin position="138"/>
        <end position="139"/>
    </location>
</feature>
<comment type="catalytic activity">
    <reaction evidence="2">
        <text>a D-aminoacyl-tRNA + H2O = a tRNA + a D-alpha-amino acid + H(+)</text>
        <dbReference type="Rhea" id="RHEA:13953"/>
        <dbReference type="Rhea" id="RHEA-COMP:10123"/>
        <dbReference type="Rhea" id="RHEA-COMP:10124"/>
        <dbReference type="ChEBI" id="CHEBI:15377"/>
        <dbReference type="ChEBI" id="CHEBI:15378"/>
        <dbReference type="ChEBI" id="CHEBI:59871"/>
        <dbReference type="ChEBI" id="CHEBI:78442"/>
        <dbReference type="ChEBI" id="CHEBI:79333"/>
        <dbReference type="EC" id="3.1.1.96"/>
    </reaction>
</comment>
<organism evidence="3 4">
    <name type="scientific">Xanthomarina gelatinilytica</name>
    <dbReference type="NCBI Taxonomy" id="1137281"/>
    <lineage>
        <taxon>Bacteria</taxon>
        <taxon>Pseudomonadati</taxon>
        <taxon>Bacteroidota</taxon>
        <taxon>Flavobacteriia</taxon>
        <taxon>Flavobacteriales</taxon>
        <taxon>Flavobacteriaceae</taxon>
        <taxon>Xanthomarina</taxon>
    </lineage>
</organism>
<comment type="catalytic activity">
    <reaction evidence="2">
        <text>glycyl-tRNA(Ala) + H2O = tRNA(Ala) + glycine + H(+)</text>
        <dbReference type="Rhea" id="RHEA:53744"/>
        <dbReference type="Rhea" id="RHEA-COMP:9657"/>
        <dbReference type="Rhea" id="RHEA-COMP:13640"/>
        <dbReference type="ChEBI" id="CHEBI:15377"/>
        <dbReference type="ChEBI" id="CHEBI:15378"/>
        <dbReference type="ChEBI" id="CHEBI:57305"/>
        <dbReference type="ChEBI" id="CHEBI:78442"/>
        <dbReference type="ChEBI" id="CHEBI:78522"/>
    </reaction>
</comment>
<comment type="caution">
    <text evidence="3">The sequence shown here is derived from an EMBL/GenBank/DDBJ whole genome shotgun (WGS) entry which is preliminary data.</text>
</comment>
<dbReference type="NCBIfam" id="TIGR00256">
    <property type="entry name" value="D-aminoacyl-tRNA deacylase"/>
    <property type="match status" value="1"/>
</dbReference>
<dbReference type="GO" id="GO:0051500">
    <property type="term" value="F:D-tyrosyl-tRNA(Tyr) deacylase activity"/>
    <property type="evidence" value="ECO:0007669"/>
    <property type="project" value="TreeGrafter"/>
</dbReference>
<dbReference type="FunFam" id="3.50.80.10:FF:000001">
    <property type="entry name" value="D-aminoacyl-tRNA deacylase"/>
    <property type="match status" value="1"/>
</dbReference>
<comment type="subcellular location">
    <subcellularLocation>
        <location evidence="2">Cytoplasm</location>
    </subcellularLocation>
</comment>
<comment type="domain">
    <text evidence="2">A Gly-cisPro motif from one monomer fits into the active site of the other monomer to allow specific chiral rejection of L-amino acids.</text>
</comment>
<comment type="subunit">
    <text evidence="2">Homodimer.</text>
</comment>
<evidence type="ECO:0000256" key="2">
    <source>
        <dbReference type="HAMAP-Rule" id="MF_00518"/>
    </source>
</evidence>
<dbReference type="GO" id="GO:0005737">
    <property type="term" value="C:cytoplasm"/>
    <property type="evidence" value="ECO:0007669"/>
    <property type="project" value="UniProtKB-SubCell"/>
</dbReference>
<keyword evidence="2" id="KW-0963">Cytoplasm</keyword>
<proteinExistence type="inferred from homology"/>
<evidence type="ECO:0000313" key="4">
    <source>
        <dbReference type="Proteomes" id="UP000263268"/>
    </source>
</evidence>
<dbReference type="PANTHER" id="PTHR10472">
    <property type="entry name" value="D-TYROSYL-TRNA TYR DEACYLASE"/>
    <property type="match status" value="1"/>
</dbReference>
<keyword evidence="2" id="KW-0378">Hydrolase</keyword>
<comment type="function">
    <text evidence="2">An aminoacyl-tRNA editing enzyme that deacylates mischarged D-aminoacyl-tRNAs. Also deacylates mischarged glycyl-tRNA(Ala), protecting cells against glycine mischarging by AlaRS. Acts via tRNA-based rather than protein-based catalysis; rejects L-amino acids rather than detecting D-amino acids in the active site. By recycling D-aminoacyl-tRNA to D-amino acids and free tRNA molecules, this enzyme counteracts the toxicity associated with the formation of D-aminoacyl-tRNA entities in vivo and helps enforce protein L-homochirality.</text>
</comment>
<dbReference type="GO" id="GO:0019478">
    <property type="term" value="P:D-amino acid catabolic process"/>
    <property type="evidence" value="ECO:0007669"/>
    <property type="project" value="UniProtKB-UniRule"/>
</dbReference>
<dbReference type="PANTHER" id="PTHR10472:SF5">
    <property type="entry name" value="D-AMINOACYL-TRNA DEACYLASE 1"/>
    <property type="match status" value="1"/>
</dbReference>
<dbReference type="InterPro" id="IPR023509">
    <property type="entry name" value="DTD-like_sf"/>
</dbReference>
<dbReference type="GO" id="GO:0106026">
    <property type="term" value="F:Gly-tRNA(Ala) deacylase activity"/>
    <property type="evidence" value="ECO:0007669"/>
    <property type="project" value="UniProtKB-UniRule"/>
</dbReference>
<gene>
    <name evidence="2" type="primary">dtd</name>
    <name evidence="3" type="ORF">DHV22_13585</name>
</gene>
<keyword evidence="2" id="KW-0820">tRNA-binding</keyword>
<dbReference type="Pfam" id="PF02580">
    <property type="entry name" value="Tyr_Deacylase"/>
    <property type="match status" value="1"/>
</dbReference>
<evidence type="ECO:0000256" key="1">
    <source>
        <dbReference type="ARBA" id="ARBA00009673"/>
    </source>
</evidence>